<reference evidence="2" key="1">
    <citation type="submission" date="2015-10" db="EMBL/GenBank/DDBJ databases">
        <title>Description of Candidatus Tenderia electrophaga gen. nov, sp. nov., an Uncultivated Electroautotroph from a Biocathode Enrichment.</title>
        <authorList>
            <person name="Eddie B.J."/>
            <person name="Malanoski A.P."/>
            <person name="Wang Z."/>
            <person name="Hall R.J."/>
            <person name="Oh S.D."/>
            <person name="Heiner C."/>
            <person name="Lin B."/>
            <person name="Strycharz-Glaven S.M."/>
        </authorList>
    </citation>
    <scope>NUCLEOTIDE SEQUENCE [LARGE SCALE GENOMIC DNA]</scope>
    <source>
        <strain evidence="2">NRL1</strain>
    </source>
</reference>
<organism evidence="2 3">
    <name type="scientific">Candidatus Tenderia electrophaga</name>
    <dbReference type="NCBI Taxonomy" id="1748243"/>
    <lineage>
        <taxon>Bacteria</taxon>
        <taxon>Pseudomonadati</taxon>
        <taxon>Pseudomonadota</taxon>
        <taxon>Gammaproteobacteria</taxon>
        <taxon>Candidatus Tenderiales</taxon>
        <taxon>Candidatus Tenderiaceae</taxon>
        <taxon>Candidatus Tenderia</taxon>
    </lineage>
</organism>
<gene>
    <name evidence="2" type="ORF">Tel_04345</name>
</gene>
<sequence>MNKDAFNIGITITLLATLISGGNLARAATPEAMPETNIGVISGSVARSTFTQAVVNREPKEPINELSNAQRHIYYFTELKGMAGQTATHRWIYDGQTMAEVKFDVGAPRWRVWSSKTLMPEWTGTWTVSVLNELGQEIYSESFEYINAATD</sequence>
<dbReference type="STRING" id="1748243.Tel_04345"/>
<protein>
    <recommendedName>
        <fullName evidence="1">DUF2914 domain-containing protein</fullName>
    </recommendedName>
</protein>
<name>A0A0S2TBH4_9GAMM</name>
<keyword evidence="3" id="KW-1185">Reference proteome</keyword>
<proteinExistence type="predicted"/>
<dbReference type="AlphaFoldDB" id="A0A0S2TBH4"/>
<feature type="domain" description="DUF2914" evidence="1">
    <location>
        <begin position="86"/>
        <end position="144"/>
    </location>
</feature>
<accession>A0A0S2TBH4</accession>
<dbReference type="Pfam" id="PF11141">
    <property type="entry name" value="DUF2914"/>
    <property type="match status" value="1"/>
</dbReference>
<dbReference type="KEGG" id="tee:Tel_04345"/>
<dbReference type="InterPro" id="IPR022606">
    <property type="entry name" value="DUF2914"/>
</dbReference>
<evidence type="ECO:0000259" key="1">
    <source>
        <dbReference type="Pfam" id="PF11141"/>
    </source>
</evidence>
<dbReference type="EMBL" id="CP013099">
    <property type="protein sequence ID" value="ALP52435.1"/>
    <property type="molecule type" value="Genomic_DNA"/>
</dbReference>
<dbReference type="Proteomes" id="UP000055136">
    <property type="component" value="Chromosome"/>
</dbReference>
<evidence type="ECO:0000313" key="3">
    <source>
        <dbReference type="Proteomes" id="UP000055136"/>
    </source>
</evidence>
<evidence type="ECO:0000313" key="2">
    <source>
        <dbReference type="EMBL" id="ALP52435.1"/>
    </source>
</evidence>